<keyword evidence="2" id="KW-0378">Hydrolase</keyword>
<dbReference type="PANTHER" id="PTHR43046">
    <property type="entry name" value="GDP-MANNOSE MANNOSYL HYDROLASE"/>
    <property type="match status" value="1"/>
</dbReference>
<keyword evidence="5" id="KW-1185">Reference proteome</keyword>
<dbReference type="Pfam" id="PF00293">
    <property type="entry name" value="NUDIX"/>
    <property type="match status" value="1"/>
</dbReference>
<dbReference type="PROSITE" id="PS51462">
    <property type="entry name" value="NUDIX"/>
    <property type="match status" value="1"/>
</dbReference>
<dbReference type="RefSeq" id="WP_381482503.1">
    <property type="nucleotide sequence ID" value="NZ_JBHTLT010000131.1"/>
</dbReference>
<comment type="caution">
    <text evidence="4">The sequence shown here is derived from an EMBL/GenBank/DDBJ whole genome shotgun (WGS) entry which is preliminary data.</text>
</comment>
<feature type="domain" description="Nudix hydrolase" evidence="3">
    <location>
        <begin position="4"/>
        <end position="134"/>
    </location>
</feature>
<dbReference type="SUPFAM" id="SSF55811">
    <property type="entry name" value="Nudix"/>
    <property type="match status" value="1"/>
</dbReference>
<name>A0ABW3U2H1_9BACL</name>
<evidence type="ECO:0000256" key="1">
    <source>
        <dbReference type="ARBA" id="ARBA00001946"/>
    </source>
</evidence>
<evidence type="ECO:0000259" key="3">
    <source>
        <dbReference type="PROSITE" id="PS51462"/>
    </source>
</evidence>
<organism evidence="4 5">
    <name type="scientific">Sporosarcina contaminans</name>
    <dbReference type="NCBI Taxonomy" id="633403"/>
    <lineage>
        <taxon>Bacteria</taxon>
        <taxon>Bacillati</taxon>
        <taxon>Bacillota</taxon>
        <taxon>Bacilli</taxon>
        <taxon>Bacillales</taxon>
        <taxon>Caryophanaceae</taxon>
        <taxon>Sporosarcina</taxon>
    </lineage>
</organism>
<proteinExistence type="predicted"/>
<dbReference type="Gene3D" id="3.90.79.10">
    <property type="entry name" value="Nucleoside Triphosphate Pyrophosphohydrolase"/>
    <property type="match status" value="1"/>
</dbReference>
<evidence type="ECO:0000313" key="4">
    <source>
        <dbReference type="EMBL" id="MFD1206852.1"/>
    </source>
</evidence>
<evidence type="ECO:0000256" key="2">
    <source>
        <dbReference type="ARBA" id="ARBA00022801"/>
    </source>
</evidence>
<accession>A0ABW3U2H1</accession>
<reference evidence="5" key="1">
    <citation type="journal article" date="2019" name="Int. J. Syst. Evol. Microbiol.">
        <title>The Global Catalogue of Microorganisms (GCM) 10K type strain sequencing project: providing services to taxonomists for standard genome sequencing and annotation.</title>
        <authorList>
            <consortium name="The Broad Institute Genomics Platform"/>
            <consortium name="The Broad Institute Genome Sequencing Center for Infectious Disease"/>
            <person name="Wu L."/>
            <person name="Ma J."/>
        </authorList>
    </citation>
    <scope>NUCLEOTIDE SEQUENCE [LARGE SCALE GENOMIC DNA]</scope>
    <source>
        <strain evidence="5">CCUG 53915</strain>
    </source>
</reference>
<evidence type="ECO:0000313" key="5">
    <source>
        <dbReference type="Proteomes" id="UP001597231"/>
    </source>
</evidence>
<dbReference type="InterPro" id="IPR000086">
    <property type="entry name" value="NUDIX_hydrolase_dom"/>
</dbReference>
<gene>
    <name evidence="4" type="ORF">ACFQ38_17280</name>
</gene>
<sequence>MANSFHHLSRGVLIRNGKLLVAHAIGQNNTFLPGGHIEFGESAKVTLIREWKEELGIDCTITKFLGVVEHKWMAKGILQCEVDQLFEVNCDALQDDQNPKSQEDHIEFFWSDVEKLDENNLQPFPLRKLLKNYMNGITDTWWASSLNDEFDDCNRND</sequence>
<dbReference type="Proteomes" id="UP001597231">
    <property type="component" value="Unassembled WGS sequence"/>
</dbReference>
<dbReference type="PANTHER" id="PTHR43046:SF14">
    <property type="entry name" value="MUTT_NUDIX FAMILY PROTEIN"/>
    <property type="match status" value="1"/>
</dbReference>
<dbReference type="EMBL" id="JBHTLT010000131">
    <property type="protein sequence ID" value="MFD1206852.1"/>
    <property type="molecule type" value="Genomic_DNA"/>
</dbReference>
<dbReference type="InterPro" id="IPR015797">
    <property type="entry name" value="NUDIX_hydrolase-like_dom_sf"/>
</dbReference>
<protein>
    <submittedName>
        <fullName evidence="4">NUDIX domain-containing protein</fullName>
    </submittedName>
</protein>
<comment type="cofactor">
    <cofactor evidence="1">
        <name>Mg(2+)</name>
        <dbReference type="ChEBI" id="CHEBI:18420"/>
    </cofactor>
</comment>